<dbReference type="Proteomes" id="UP000034350">
    <property type="component" value="Unassembled WGS sequence"/>
</dbReference>
<comment type="caution">
    <text evidence="1">The sequence shown here is derived from an EMBL/GenBank/DDBJ whole genome shotgun (WGS) entry which is preliminary data.</text>
</comment>
<evidence type="ECO:0000313" key="1">
    <source>
        <dbReference type="EMBL" id="KKO75730.1"/>
    </source>
</evidence>
<proteinExistence type="predicted"/>
<dbReference type="EMBL" id="JPQZ01000013">
    <property type="protein sequence ID" value="KKO75730.1"/>
    <property type="molecule type" value="Genomic_DNA"/>
</dbReference>
<dbReference type="GeneID" id="36318836"/>
<accession>A0A0F9WG69</accession>
<dbReference type="VEuPathDB" id="MicrosporidiaDB:AAJ76_1300019230"/>
<sequence>MFFFVSSNCKYNLFCVEYYFSDKMLFIQNKILHYMVIIVYKQNLYNFNNKMENMGIEPMTSSLLRKRSATELIPLKEHKNYVSLIHI</sequence>
<protein>
    <submittedName>
        <fullName evidence="1">Uncharacterized protein</fullName>
    </submittedName>
</protein>
<dbReference type="RefSeq" id="XP_024331472.1">
    <property type="nucleotide sequence ID" value="XM_024473935.1"/>
</dbReference>
<dbReference type="AlphaFoldDB" id="A0A0F9WG69"/>
<evidence type="ECO:0000313" key="2">
    <source>
        <dbReference type="Proteomes" id="UP000034350"/>
    </source>
</evidence>
<organism evidence="1 2">
    <name type="scientific">Vairimorpha ceranae</name>
    <dbReference type="NCBI Taxonomy" id="40302"/>
    <lineage>
        <taxon>Eukaryota</taxon>
        <taxon>Fungi</taxon>
        <taxon>Fungi incertae sedis</taxon>
        <taxon>Microsporidia</taxon>
        <taxon>Nosematidae</taxon>
        <taxon>Vairimorpha</taxon>
    </lineage>
</organism>
<name>A0A0F9WG69_9MICR</name>
<keyword evidence="2" id="KW-1185">Reference proteome</keyword>
<gene>
    <name evidence="1" type="ORF">AAJ76_1300019230</name>
</gene>
<reference evidence="1 2" key="1">
    <citation type="journal article" date="2015" name="Environ. Microbiol.">
        <title>Genome analyses suggest the presence of polyploidy and recent human-driven expansions in eight global populations of the honeybee pathogen Nosema ceranae.</title>
        <authorList>
            <person name="Pelin A."/>
            <person name="Selman M."/>
            <person name="Aris-Brosou S."/>
            <person name="Farinelli L."/>
            <person name="Corradi N."/>
        </authorList>
    </citation>
    <scope>NUCLEOTIDE SEQUENCE [LARGE SCALE GENOMIC DNA]</scope>
    <source>
        <strain evidence="1 2">PA08 1199</strain>
    </source>
</reference>